<evidence type="ECO:0000313" key="6">
    <source>
        <dbReference type="EMBL" id="KAK0325703.1"/>
    </source>
</evidence>
<evidence type="ECO:0000313" key="9">
    <source>
        <dbReference type="Proteomes" id="UP001175353"/>
    </source>
</evidence>
<dbReference type="SMART" id="SM00184">
    <property type="entry name" value="RING"/>
    <property type="match status" value="1"/>
</dbReference>
<dbReference type="InterPro" id="IPR013083">
    <property type="entry name" value="Znf_RING/FYVE/PHD"/>
</dbReference>
<reference evidence="6" key="1">
    <citation type="submission" date="2021-12" db="EMBL/GenBank/DDBJ databases">
        <title>Black yeast isolated from Biological Soil Crust.</title>
        <authorList>
            <person name="Kurbessoian T."/>
        </authorList>
    </citation>
    <scope>NUCLEOTIDE SEQUENCE</scope>
    <source>
        <strain evidence="6">CCFEE 5208</strain>
    </source>
</reference>
<feature type="compositionally biased region" description="Basic and acidic residues" evidence="3">
    <location>
        <begin position="75"/>
        <end position="89"/>
    </location>
</feature>
<evidence type="ECO:0000313" key="8">
    <source>
        <dbReference type="Proteomes" id="UP001168146"/>
    </source>
</evidence>
<comment type="function">
    <text evidence="2">Component of the MICOS complex, a large protein complex of the mitochondrial inner membrane that plays crucial roles in the maintenance of crista junctions, inner membrane architecture, and formation of contact sites to the outer membrane.</text>
</comment>
<dbReference type="PANTHER" id="PTHR28268">
    <property type="entry name" value="MICOS SUBUNIT MIC26"/>
    <property type="match status" value="1"/>
</dbReference>
<name>A0AAN6JD35_9PEZI</name>
<dbReference type="InterPro" id="IPR019166">
    <property type="entry name" value="MIC26/MIC27"/>
</dbReference>
<evidence type="ECO:0000256" key="3">
    <source>
        <dbReference type="SAM" id="MobiDB-lite"/>
    </source>
</evidence>
<dbReference type="GO" id="GO:0044284">
    <property type="term" value="C:mitochondrial crista junction"/>
    <property type="evidence" value="ECO:0007669"/>
    <property type="project" value="TreeGrafter"/>
</dbReference>
<organism evidence="6 8">
    <name type="scientific">Friedmanniomyces endolithicus</name>
    <dbReference type="NCBI Taxonomy" id="329885"/>
    <lineage>
        <taxon>Eukaryota</taxon>
        <taxon>Fungi</taxon>
        <taxon>Dikarya</taxon>
        <taxon>Ascomycota</taxon>
        <taxon>Pezizomycotina</taxon>
        <taxon>Dothideomycetes</taxon>
        <taxon>Dothideomycetidae</taxon>
        <taxon>Mycosphaerellales</taxon>
        <taxon>Teratosphaeriaceae</taxon>
        <taxon>Friedmanniomyces</taxon>
    </lineage>
</organism>
<evidence type="ECO:0000256" key="1">
    <source>
        <dbReference type="PROSITE-ProRule" id="PRU00175"/>
    </source>
</evidence>
<keyword evidence="1" id="KW-0862">Zinc</keyword>
<keyword evidence="2" id="KW-0496">Mitochondrion</keyword>
<comment type="subcellular location">
    <subcellularLocation>
        <location evidence="2">Mitochondrion inner membrane</location>
    </subcellularLocation>
</comment>
<comment type="subunit">
    <text evidence="2">Component of the mitochondrial contact site and cristae organizing system (MICOS) complex.</text>
</comment>
<gene>
    <name evidence="6" type="ORF">LTR82_003240</name>
    <name evidence="7" type="ORF">LTR91_009461</name>
</gene>
<dbReference type="InterPro" id="IPR033181">
    <property type="entry name" value="Mic26_fungi"/>
</dbReference>
<dbReference type="Proteomes" id="UP001175353">
    <property type="component" value="Unassembled WGS sequence"/>
</dbReference>
<keyword evidence="2" id="KW-0472">Membrane</keyword>
<keyword evidence="4" id="KW-0732">Signal</keyword>
<feature type="compositionally biased region" description="Polar residues" evidence="3">
    <location>
        <begin position="54"/>
        <end position="67"/>
    </location>
</feature>
<feature type="domain" description="RING-type" evidence="5">
    <location>
        <begin position="308"/>
        <end position="348"/>
    </location>
</feature>
<feature type="region of interest" description="Disordered" evidence="3">
    <location>
        <begin position="50"/>
        <end position="89"/>
    </location>
</feature>
<reference evidence="7" key="2">
    <citation type="submission" date="2023-06" db="EMBL/GenBank/DDBJ databases">
        <title>Black Yeasts Isolated from many extreme environments.</title>
        <authorList>
            <person name="Coleine C."/>
            <person name="Stajich J.E."/>
            <person name="Selbmann L."/>
        </authorList>
    </citation>
    <scope>NUCLEOTIDE SEQUENCE</scope>
    <source>
        <strain evidence="7">CCFEE 5200</strain>
    </source>
</reference>
<evidence type="ECO:0000256" key="4">
    <source>
        <dbReference type="SAM" id="SignalP"/>
    </source>
</evidence>
<dbReference type="Pfam" id="PF09769">
    <property type="entry name" value="ApoO"/>
    <property type="match status" value="1"/>
</dbReference>
<dbReference type="GO" id="GO:0042407">
    <property type="term" value="P:cristae formation"/>
    <property type="evidence" value="ECO:0007669"/>
    <property type="project" value="InterPro"/>
</dbReference>
<dbReference type="Proteomes" id="UP001168146">
    <property type="component" value="Unassembled WGS sequence"/>
</dbReference>
<dbReference type="InterPro" id="IPR001841">
    <property type="entry name" value="Znf_RING"/>
</dbReference>
<keyword evidence="1" id="KW-0863">Zinc-finger</keyword>
<feature type="signal peptide" evidence="4">
    <location>
        <begin position="1"/>
        <end position="31"/>
    </location>
</feature>
<protein>
    <recommendedName>
        <fullName evidence="2">MICOS complex subunit</fullName>
    </recommendedName>
</protein>
<evidence type="ECO:0000313" key="7">
    <source>
        <dbReference type="EMBL" id="KAK0988939.1"/>
    </source>
</evidence>
<sequence>MTFQLLLRRRVLPIAGLTAGLALLPKTTAYAEEPVTDPAKATRMRKPIYDTPLSEPTANDISATTPLPASGITDKPQEDDALRRPTPTDRLAKELSRGRLFLHRYAVKTEDGLNSGMDRFMSAEHSFTSTIASLAPPKESNEQLLPGSIYVLVAAMAGSIISRNRNILIRFVTPIITGVTTAHYMVPRTTQNVDNLVWEFEKQYPVVRDNHLRISQGIRHFIETGKAHSQMGLAMAEERVTGARETVEDWVKKGRTFPFTTSRRNDCMDGENGTDSNTQLVTDDFKIRGAAARNISKDKSRDVAPETCTICLESITERAVAAPCNHLTFDFLCLVSWLQERPTCPLCKVLVTEVQYEWRGPEDYKTYRVPKQEIVTATAQNGQERRQGLSRRFAAVQASTSAVRSGTTVEDPALQRRRRAYRERTYSLHVGTNPISQYRDFTCEAFAASADLQSRARAFLRRELKVFSFLDATRTRRGGNTREFLVEYIIAVLKVNEIKGAGGHAEDLVAEFLGLENARMLLHELEAWLRSPFGRLEAWDEEVQYQNASTDDK</sequence>
<keyword evidence="9" id="KW-1185">Reference proteome</keyword>
<dbReference type="AlphaFoldDB" id="A0AAN6JD35"/>
<dbReference type="SUPFAM" id="SSF57850">
    <property type="entry name" value="RING/U-box"/>
    <property type="match status" value="1"/>
</dbReference>
<dbReference type="EMBL" id="JAUJLE010000077">
    <property type="protein sequence ID" value="KAK0988939.1"/>
    <property type="molecule type" value="Genomic_DNA"/>
</dbReference>
<proteinExistence type="predicted"/>
<dbReference type="GO" id="GO:0008270">
    <property type="term" value="F:zinc ion binding"/>
    <property type="evidence" value="ECO:0007669"/>
    <property type="project" value="UniProtKB-KW"/>
</dbReference>
<evidence type="ECO:0000256" key="2">
    <source>
        <dbReference type="RuleBase" id="RU363021"/>
    </source>
</evidence>
<evidence type="ECO:0000259" key="5">
    <source>
        <dbReference type="PROSITE" id="PS50089"/>
    </source>
</evidence>
<accession>A0AAN6JD35</accession>
<keyword evidence="1" id="KW-0479">Metal-binding</keyword>
<dbReference type="GO" id="GO:0061617">
    <property type="term" value="C:MICOS complex"/>
    <property type="evidence" value="ECO:0007669"/>
    <property type="project" value="UniProtKB-UniRule"/>
</dbReference>
<dbReference type="EMBL" id="JASUXU010000006">
    <property type="protein sequence ID" value="KAK0325703.1"/>
    <property type="molecule type" value="Genomic_DNA"/>
</dbReference>
<feature type="chain" id="PRO_5044710417" description="MICOS complex subunit" evidence="4">
    <location>
        <begin position="32"/>
        <end position="553"/>
    </location>
</feature>
<keyword evidence="2" id="KW-0999">Mitochondrion inner membrane</keyword>
<dbReference type="Pfam" id="PF13639">
    <property type="entry name" value="zf-RING_2"/>
    <property type="match status" value="1"/>
</dbReference>
<dbReference type="Gene3D" id="3.30.40.10">
    <property type="entry name" value="Zinc/RING finger domain, C3HC4 (zinc finger)"/>
    <property type="match status" value="1"/>
</dbReference>
<dbReference type="PANTHER" id="PTHR28268:SF1">
    <property type="entry name" value="MICOS SUBUNIT MIC26"/>
    <property type="match status" value="1"/>
</dbReference>
<comment type="caution">
    <text evidence="6">The sequence shown here is derived from an EMBL/GenBank/DDBJ whole genome shotgun (WGS) entry which is preliminary data.</text>
</comment>
<dbReference type="PROSITE" id="PS50089">
    <property type="entry name" value="ZF_RING_2"/>
    <property type="match status" value="1"/>
</dbReference>